<evidence type="ECO:0000256" key="1">
    <source>
        <dbReference type="ARBA" id="ARBA00011065"/>
    </source>
</evidence>
<evidence type="ECO:0000259" key="7">
    <source>
        <dbReference type="PROSITE" id="PS50206"/>
    </source>
</evidence>
<dbReference type="GO" id="GO:0005634">
    <property type="term" value="C:nucleus"/>
    <property type="evidence" value="ECO:0007669"/>
    <property type="project" value="TreeGrafter"/>
</dbReference>
<reference evidence="8" key="1">
    <citation type="journal article" date="2019" name="bioRxiv">
        <title>The Genome of the Zebra Mussel, Dreissena polymorpha: A Resource for Invasive Species Research.</title>
        <authorList>
            <person name="McCartney M.A."/>
            <person name="Auch B."/>
            <person name="Kono T."/>
            <person name="Mallez S."/>
            <person name="Zhang Y."/>
            <person name="Obille A."/>
            <person name="Becker A."/>
            <person name="Abrahante J.E."/>
            <person name="Garbe J."/>
            <person name="Badalamenti J.P."/>
            <person name="Herman A."/>
            <person name="Mangelson H."/>
            <person name="Liachko I."/>
            <person name="Sullivan S."/>
            <person name="Sone E.D."/>
            <person name="Koren S."/>
            <person name="Silverstein K.A.T."/>
            <person name="Beckman K.B."/>
            <person name="Gohl D.M."/>
        </authorList>
    </citation>
    <scope>NUCLEOTIDE SEQUENCE</scope>
    <source>
        <strain evidence="8">Duluth1</strain>
        <tissue evidence="8">Whole animal</tissue>
    </source>
</reference>
<organism evidence="8 9">
    <name type="scientific">Dreissena polymorpha</name>
    <name type="common">Zebra mussel</name>
    <name type="synonym">Mytilus polymorpha</name>
    <dbReference type="NCBI Taxonomy" id="45954"/>
    <lineage>
        <taxon>Eukaryota</taxon>
        <taxon>Metazoa</taxon>
        <taxon>Spiralia</taxon>
        <taxon>Lophotrochozoa</taxon>
        <taxon>Mollusca</taxon>
        <taxon>Bivalvia</taxon>
        <taxon>Autobranchia</taxon>
        <taxon>Heteroconchia</taxon>
        <taxon>Euheterodonta</taxon>
        <taxon>Imparidentia</taxon>
        <taxon>Neoheterodontei</taxon>
        <taxon>Myida</taxon>
        <taxon>Dreissenoidea</taxon>
        <taxon>Dreissenidae</taxon>
        <taxon>Dreissena</taxon>
    </lineage>
</organism>
<dbReference type="Proteomes" id="UP000828390">
    <property type="component" value="Unassembled WGS sequence"/>
</dbReference>
<dbReference type="AlphaFoldDB" id="A0A9D4L283"/>
<evidence type="ECO:0000256" key="6">
    <source>
        <dbReference type="ARBA" id="ARBA00023306"/>
    </source>
</evidence>
<dbReference type="Gene3D" id="3.40.250.10">
    <property type="entry name" value="Rhodanese-like domain"/>
    <property type="match status" value="1"/>
</dbReference>
<comment type="similarity">
    <text evidence="1">Belongs to the MPI phosphatase family.</text>
</comment>
<evidence type="ECO:0000313" key="9">
    <source>
        <dbReference type="Proteomes" id="UP000828390"/>
    </source>
</evidence>
<gene>
    <name evidence="8" type="ORF">DPMN_091787</name>
</gene>
<keyword evidence="6" id="KW-0131">Cell cycle</keyword>
<dbReference type="GO" id="GO:0010971">
    <property type="term" value="P:positive regulation of G2/M transition of mitotic cell cycle"/>
    <property type="evidence" value="ECO:0007669"/>
    <property type="project" value="TreeGrafter"/>
</dbReference>
<dbReference type="GO" id="GO:0004725">
    <property type="term" value="F:protein tyrosine phosphatase activity"/>
    <property type="evidence" value="ECO:0007669"/>
    <property type="project" value="UniProtKB-EC"/>
</dbReference>
<dbReference type="PROSITE" id="PS50206">
    <property type="entry name" value="RHODANESE_3"/>
    <property type="match status" value="1"/>
</dbReference>
<name>A0A9D4L283_DREPO</name>
<keyword evidence="3" id="KW-0132">Cell division</keyword>
<keyword evidence="4" id="KW-0378">Hydrolase</keyword>
<evidence type="ECO:0000256" key="2">
    <source>
        <dbReference type="ARBA" id="ARBA00013064"/>
    </source>
</evidence>
<accession>A0A9D4L283</accession>
<dbReference type="GO" id="GO:0000086">
    <property type="term" value="P:G2/M transition of mitotic cell cycle"/>
    <property type="evidence" value="ECO:0007669"/>
    <property type="project" value="TreeGrafter"/>
</dbReference>
<proteinExistence type="inferred from homology"/>
<feature type="domain" description="Rhodanese" evidence="7">
    <location>
        <begin position="12"/>
        <end position="75"/>
    </location>
</feature>
<comment type="caution">
    <text evidence="8">The sequence shown here is derived from an EMBL/GenBank/DDBJ whole genome shotgun (WGS) entry which is preliminary data.</text>
</comment>
<reference evidence="8" key="2">
    <citation type="submission" date="2020-11" db="EMBL/GenBank/DDBJ databases">
        <authorList>
            <person name="McCartney M.A."/>
            <person name="Auch B."/>
            <person name="Kono T."/>
            <person name="Mallez S."/>
            <person name="Becker A."/>
            <person name="Gohl D.M."/>
            <person name="Silverstein K.A.T."/>
            <person name="Koren S."/>
            <person name="Bechman K.B."/>
            <person name="Herman A."/>
            <person name="Abrahante J.E."/>
            <person name="Garbe J."/>
        </authorList>
    </citation>
    <scope>NUCLEOTIDE SEQUENCE</scope>
    <source>
        <strain evidence="8">Duluth1</strain>
        <tissue evidence="8">Whole animal</tissue>
    </source>
</reference>
<dbReference type="PANTHER" id="PTHR10828">
    <property type="entry name" value="M-PHASE INDUCER PHOSPHATASE DUAL SPECIFICITY PHOSPHATASE CDC25"/>
    <property type="match status" value="1"/>
</dbReference>
<evidence type="ECO:0000256" key="3">
    <source>
        <dbReference type="ARBA" id="ARBA00022618"/>
    </source>
</evidence>
<dbReference type="SUPFAM" id="SSF52821">
    <property type="entry name" value="Rhodanese/Cell cycle control phosphatase"/>
    <property type="match status" value="1"/>
</dbReference>
<dbReference type="GO" id="GO:0110032">
    <property type="term" value="P:positive regulation of G2/MI transition of meiotic cell cycle"/>
    <property type="evidence" value="ECO:0007669"/>
    <property type="project" value="TreeGrafter"/>
</dbReference>
<protein>
    <recommendedName>
        <fullName evidence="2">protein-tyrosine-phosphatase</fullName>
        <ecNumber evidence="2">3.1.3.48</ecNumber>
    </recommendedName>
</protein>
<dbReference type="PRINTS" id="PR00716">
    <property type="entry name" value="MPIPHPHTASE"/>
</dbReference>
<dbReference type="InterPro" id="IPR000751">
    <property type="entry name" value="MPI_Phosphatase"/>
</dbReference>
<keyword evidence="9" id="KW-1185">Reference proteome</keyword>
<evidence type="ECO:0000256" key="5">
    <source>
        <dbReference type="ARBA" id="ARBA00022912"/>
    </source>
</evidence>
<dbReference type="Pfam" id="PF00581">
    <property type="entry name" value="Rhodanese"/>
    <property type="match status" value="1"/>
</dbReference>
<dbReference type="GO" id="GO:0051301">
    <property type="term" value="P:cell division"/>
    <property type="evidence" value="ECO:0007669"/>
    <property type="project" value="UniProtKB-KW"/>
</dbReference>
<dbReference type="InterPro" id="IPR001763">
    <property type="entry name" value="Rhodanese-like_dom"/>
</dbReference>
<evidence type="ECO:0000313" key="8">
    <source>
        <dbReference type="EMBL" id="KAH3849387.1"/>
    </source>
</evidence>
<keyword evidence="5" id="KW-0904">Protein phosphatase</keyword>
<dbReference type="GO" id="GO:0005737">
    <property type="term" value="C:cytoplasm"/>
    <property type="evidence" value="ECO:0007669"/>
    <property type="project" value="TreeGrafter"/>
</dbReference>
<evidence type="ECO:0000256" key="4">
    <source>
        <dbReference type="ARBA" id="ARBA00022801"/>
    </source>
</evidence>
<dbReference type="EMBL" id="JAIWYP010000003">
    <property type="protein sequence ID" value="KAH3849387.1"/>
    <property type="molecule type" value="Genomic_DNA"/>
</dbReference>
<dbReference type="PANTHER" id="PTHR10828:SF76">
    <property type="entry name" value="M-PHASE INDUCER PHOSPHATASE"/>
    <property type="match status" value="1"/>
</dbReference>
<sequence length="75" mass="8650">MSRALEGAYSDRIDQLTVIDCRYPYKFEGGHIKRANNLFTKQAIKDFIHNSATSSEKNHVLIFHCEFSSERGPKM</sequence>
<dbReference type="EC" id="3.1.3.48" evidence="2"/>
<dbReference type="InterPro" id="IPR036873">
    <property type="entry name" value="Rhodanese-like_dom_sf"/>
</dbReference>